<keyword evidence="6 12" id="KW-0274">FAD</keyword>
<keyword evidence="7 12" id="KW-0560">Oxidoreductase</keyword>
<dbReference type="RefSeq" id="WP_271013221.1">
    <property type="nucleotide sequence ID" value="NZ_JAQIFT010000062.1"/>
</dbReference>
<evidence type="ECO:0000256" key="8">
    <source>
        <dbReference type="ARBA" id="ARBA00023027"/>
    </source>
</evidence>
<dbReference type="GO" id="GO:0106312">
    <property type="term" value="F:methylenetetrahydrofolate reductase (NADH) activity"/>
    <property type="evidence" value="ECO:0007669"/>
    <property type="project" value="UniProtKB-EC"/>
</dbReference>
<keyword evidence="4" id="KW-0028">Amino-acid biosynthesis</keyword>
<organism evidence="13 14">
    <name type="scientific">Holtiella tumoricola</name>
    <dbReference type="NCBI Taxonomy" id="3018743"/>
    <lineage>
        <taxon>Bacteria</taxon>
        <taxon>Bacillati</taxon>
        <taxon>Bacillota</taxon>
        <taxon>Clostridia</taxon>
        <taxon>Lachnospirales</taxon>
        <taxon>Cellulosilyticaceae</taxon>
        <taxon>Holtiella</taxon>
    </lineage>
</organism>
<accession>A0AA42DRE3</accession>
<evidence type="ECO:0000256" key="12">
    <source>
        <dbReference type="RuleBase" id="RU003862"/>
    </source>
</evidence>
<protein>
    <recommendedName>
        <fullName evidence="12">Methylenetetrahydrofolate reductase</fullName>
        <ecNumber evidence="12">1.5.1.54</ecNumber>
    </recommendedName>
</protein>
<dbReference type="EMBL" id="JAQIFT010000062">
    <property type="protein sequence ID" value="MDA3733377.1"/>
    <property type="molecule type" value="Genomic_DNA"/>
</dbReference>
<dbReference type="PANTHER" id="PTHR45754:SF3">
    <property type="entry name" value="METHYLENETETRAHYDROFOLATE REDUCTASE (NADPH)"/>
    <property type="match status" value="1"/>
</dbReference>
<keyword evidence="5 12" id="KW-0285">Flavoprotein</keyword>
<dbReference type="PANTHER" id="PTHR45754">
    <property type="entry name" value="METHYLENETETRAHYDROFOLATE REDUCTASE"/>
    <property type="match status" value="1"/>
</dbReference>
<gene>
    <name evidence="13" type="primary">metF</name>
    <name evidence="13" type="ORF">PBV87_18015</name>
</gene>
<evidence type="ECO:0000256" key="5">
    <source>
        <dbReference type="ARBA" id="ARBA00022630"/>
    </source>
</evidence>
<dbReference type="GO" id="GO:0005829">
    <property type="term" value="C:cytosol"/>
    <property type="evidence" value="ECO:0007669"/>
    <property type="project" value="InterPro"/>
</dbReference>
<comment type="pathway">
    <text evidence="10">Amino-acid biosynthesis; L-methionine biosynthesis via de novo pathway.</text>
</comment>
<dbReference type="CDD" id="cd00537">
    <property type="entry name" value="MTHFR"/>
    <property type="match status" value="1"/>
</dbReference>
<evidence type="ECO:0000256" key="10">
    <source>
        <dbReference type="ARBA" id="ARBA00034478"/>
    </source>
</evidence>
<comment type="cofactor">
    <cofactor evidence="1 12">
        <name>FAD</name>
        <dbReference type="ChEBI" id="CHEBI:57692"/>
    </cofactor>
</comment>
<evidence type="ECO:0000256" key="3">
    <source>
        <dbReference type="ARBA" id="ARBA00006743"/>
    </source>
</evidence>
<evidence type="ECO:0000256" key="6">
    <source>
        <dbReference type="ARBA" id="ARBA00022827"/>
    </source>
</evidence>
<keyword evidence="9" id="KW-0486">Methionine biosynthesis</keyword>
<dbReference type="AlphaFoldDB" id="A0AA42DRE3"/>
<comment type="caution">
    <text evidence="13">The sequence shown here is derived from an EMBL/GenBank/DDBJ whole genome shotgun (WGS) entry which is preliminary data.</text>
</comment>
<evidence type="ECO:0000256" key="9">
    <source>
        <dbReference type="ARBA" id="ARBA00023167"/>
    </source>
</evidence>
<proteinExistence type="inferred from homology"/>
<dbReference type="InterPro" id="IPR004620">
    <property type="entry name" value="MTHF_reductase_bac"/>
</dbReference>
<dbReference type="Pfam" id="PF02219">
    <property type="entry name" value="MTHFR"/>
    <property type="match status" value="1"/>
</dbReference>
<dbReference type="SUPFAM" id="SSF51730">
    <property type="entry name" value="FAD-linked oxidoreductase"/>
    <property type="match status" value="1"/>
</dbReference>
<comment type="similarity">
    <text evidence="3 12">Belongs to the methylenetetrahydrofolate reductase family.</text>
</comment>
<keyword evidence="8" id="KW-0520">NAD</keyword>
<name>A0AA42DRE3_9FIRM</name>
<evidence type="ECO:0000256" key="2">
    <source>
        <dbReference type="ARBA" id="ARBA00004777"/>
    </source>
</evidence>
<dbReference type="Proteomes" id="UP001169242">
    <property type="component" value="Unassembled WGS sequence"/>
</dbReference>
<evidence type="ECO:0000256" key="7">
    <source>
        <dbReference type="ARBA" id="ARBA00023002"/>
    </source>
</evidence>
<comment type="pathway">
    <text evidence="2 12">One-carbon metabolism; tetrahydrofolate interconversion.</text>
</comment>
<evidence type="ECO:0000256" key="1">
    <source>
        <dbReference type="ARBA" id="ARBA00001974"/>
    </source>
</evidence>
<dbReference type="EC" id="1.5.1.54" evidence="12"/>
<sequence>MKISEIFEKNKPVISFEIFPPKQTTSIDSIYSTIDALAPLSPDFISVTYGAGGSTRGNTVQIASVLKNKYNITPLAHLTCVDGTKESMAQILQELADEGVENILALRGDLPEGASLGEFHYANDLVSYIKENGNFDVAAACYPEKHIEALTLDDDITHLKHKIECGTDVLISQLFFDNEAFYKWRDQVRSLGIQTPIVAGIMPITSAKQLERMVTLCGASIPSTIQGLVKAYNHNAQALKEAGIAYATMQIIDLLASGVDGIHLYTMNQADIAKRIMENIRGINYAVKTKRA</sequence>
<dbReference type="GO" id="GO:0009086">
    <property type="term" value="P:methionine biosynthetic process"/>
    <property type="evidence" value="ECO:0007669"/>
    <property type="project" value="UniProtKB-KW"/>
</dbReference>
<dbReference type="Gene3D" id="3.20.20.220">
    <property type="match status" value="1"/>
</dbReference>
<dbReference type="GO" id="GO:0071949">
    <property type="term" value="F:FAD binding"/>
    <property type="evidence" value="ECO:0007669"/>
    <property type="project" value="TreeGrafter"/>
</dbReference>
<evidence type="ECO:0000256" key="4">
    <source>
        <dbReference type="ARBA" id="ARBA00022605"/>
    </source>
</evidence>
<keyword evidence="14" id="KW-1185">Reference proteome</keyword>
<dbReference type="InterPro" id="IPR029041">
    <property type="entry name" value="FAD-linked_oxidoreductase-like"/>
</dbReference>
<evidence type="ECO:0000313" key="14">
    <source>
        <dbReference type="Proteomes" id="UP001169242"/>
    </source>
</evidence>
<comment type="catalytic activity">
    <reaction evidence="11">
        <text>(6S)-5-methyl-5,6,7,8-tetrahydrofolate + NAD(+) = (6R)-5,10-methylene-5,6,7,8-tetrahydrofolate + NADH + H(+)</text>
        <dbReference type="Rhea" id="RHEA:19821"/>
        <dbReference type="ChEBI" id="CHEBI:15378"/>
        <dbReference type="ChEBI" id="CHEBI:15636"/>
        <dbReference type="ChEBI" id="CHEBI:18608"/>
        <dbReference type="ChEBI" id="CHEBI:57540"/>
        <dbReference type="ChEBI" id="CHEBI:57945"/>
        <dbReference type="EC" id="1.5.1.54"/>
    </reaction>
    <physiologicalReaction direction="right-to-left" evidence="11">
        <dbReference type="Rhea" id="RHEA:19823"/>
    </physiologicalReaction>
</comment>
<reference evidence="13" key="1">
    <citation type="journal article" date="2023" name="Int. J. Syst. Evol. Microbiol.">
        <title>&lt;i&gt;Holtiella tumoricola&lt;/i&gt; gen. nov. sp. nov., isolated from a human clinical sample.</title>
        <authorList>
            <person name="Allen-Vercoe E."/>
            <person name="Daigneault M.C."/>
            <person name="Vancuren S.J."/>
            <person name="Cochrane K."/>
            <person name="O'Neal L.L."/>
            <person name="Sankaranarayanan K."/>
            <person name="Lawson P.A."/>
        </authorList>
    </citation>
    <scope>NUCLEOTIDE SEQUENCE</scope>
    <source>
        <strain evidence="13">CC70A</strain>
    </source>
</reference>
<evidence type="ECO:0000256" key="11">
    <source>
        <dbReference type="ARBA" id="ARBA00048628"/>
    </source>
</evidence>
<dbReference type="NCBIfam" id="TIGR00676">
    <property type="entry name" value="fadh2"/>
    <property type="match status" value="1"/>
</dbReference>
<dbReference type="InterPro" id="IPR003171">
    <property type="entry name" value="Mehydrof_redctse-like"/>
</dbReference>
<evidence type="ECO:0000313" key="13">
    <source>
        <dbReference type="EMBL" id="MDA3733377.1"/>
    </source>
</evidence>
<dbReference type="GO" id="GO:0035999">
    <property type="term" value="P:tetrahydrofolate interconversion"/>
    <property type="evidence" value="ECO:0007669"/>
    <property type="project" value="TreeGrafter"/>
</dbReference>